<feature type="transmembrane region" description="Helical" evidence="1">
    <location>
        <begin position="58"/>
        <end position="83"/>
    </location>
</feature>
<name>A0A172Q5K3_9STRE</name>
<gene>
    <name evidence="2" type="ORF">A0O21_00895</name>
</gene>
<sequence>MRRYFSFLKTSMLTILNMKTSLLGLIFNCLLATALVVISKIFNINIFDYFVRNISLEIIIKVVFFIIALLLFAGVSALMQSIIVDRDSKVFEVISVNMSENHYIIGKIISAVLLVFVSFVNQILSLVYMWGLNAILYGNSVTLKIDFNVSVWSLLSSILLIILSVILSSFLVLSISIKVNNINEASGTALVVLTPYIVSLIVILFLPNNIEELSRVSELLLCIPLITPIFLLLNIFVNGFSIIQIVAIFYIILQIVAMYFITHKIYRTAYYNNNSYKLLELFNLIFVKEKKYARNK</sequence>
<feature type="transmembrane region" description="Helical" evidence="1">
    <location>
        <begin position="242"/>
        <end position="261"/>
    </location>
</feature>
<feature type="transmembrane region" description="Helical" evidence="1">
    <location>
        <begin position="219"/>
        <end position="236"/>
    </location>
</feature>
<organism evidence="2 3">
    <name type="scientific">Streptococcus pantholopis</name>
    <dbReference type="NCBI Taxonomy" id="1811193"/>
    <lineage>
        <taxon>Bacteria</taxon>
        <taxon>Bacillati</taxon>
        <taxon>Bacillota</taxon>
        <taxon>Bacilli</taxon>
        <taxon>Lactobacillales</taxon>
        <taxon>Streptococcaceae</taxon>
        <taxon>Streptococcus</taxon>
    </lineage>
</organism>
<evidence type="ECO:0008006" key="4">
    <source>
        <dbReference type="Google" id="ProtNLM"/>
    </source>
</evidence>
<dbReference type="KEGG" id="spat:A0O21_00895"/>
<reference evidence="3" key="2">
    <citation type="submission" date="2016-03" db="EMBL/GenBank/DDBJ databases">
        <title>Streptococcus antelopensis sp. nov., isolated from the feces of the Tibetan antelope (Pantholops hodgsonii) in Hoh Xil National Nature Reserve, Qinghai, China.</title>
        <authorList>
            <person name="Bai X."/>
        </authorList>
    </citation>
    <scope>NUCLEOTIDE SEQUENCE [LARGE SCALE GENOMIC DNA]</scope>
    <source>
        <strain evidence="3">TA 26</strain>
    </source>
</reference>
<feature type="transmembrane region" description="Helical" evidence="1">
    <location>
        <begin position="103"/>
        <end position="130"/>
    </location>
</feature>
<proteinExistence type="predicted"/>
<accession>A0A172Q5K3</accession>
<keyword evidence="1" id="KW-1133">Transmembrane helix</keyword>
<evidence type="ECO:0000313" key="3">
    <source>
        <dbReference type="Proteomes" id="UP000077317"/>
    </source>
</evidence>
<evidence type="ECO:0000313" key="2">
    <source>
        <dbReference type="EMBL" id="AND78682.1"/>
    </source>
</evidence>
<protein>
    <recommendedName>
        <fullName evidence="4">ABC transporter permease</fullName>
    </recommendedName>
</protein>
<keyword evidence="1" id="KW-0812">Transmembrane</keyword>
<dbReference type="EMBL" id="CP014699">
    <property type="protein sequence ID" value="AND78682.1"/>
    <property type="molecule type" value="Genomic_DNA"/>
</dbReference>
<feature type="transmembrane region" description="Helical" evidence="1">
    <location>
        <begin position="20"/>
        <end position="38"/>
    </location>
</feature>
<evidence type="ECO:0000256" key="1">
    <source>
        <dbReference type="SAM" id="Phobius"/>
    </source>
</evidence>
<feature type="transmembrane region" description="Helical" evidence="1">
    <location>
        <begin position="189"/>
        <end position="207"/>
    </location>
</feature>
<keyword evidence="3" id="KW-1185">Reference proteome</keyword>
<reference evidence="2 3" key="1">
    <citation type="journal article" date="2016" name="Int. J. Syst. Evol. Microbiol.">
        <title>Streptococcuspantholopis sp. nov., isolated from faeces of the Tibetan antelope (Pantholops hodgsonii).</title>
        <authorList>
            <person name="Bai X."/>
            <person name="Xiong Y."/>
            <person name="Lu S."/>
            <person name="Jin D."/>
            <person name="Lai X."/>
            <person name="Yang J."/>
            <person name="Niu L."/>
            <person name="Hu S."/>
            <person name="Meng X."/>
            <person name="Pu J."/>
            <person name="Ye C."/>
            <person name="Xu J."/>
        </authorList>
    </citation>
    <scope>NUCLEOTIDE SEQUENCE [LARGE SCALE GENOMIC DNA]</scope>
    <source>
        <strain evidence="2 3">TA 26</strain>
    </source>
</reference>
<feature type="transmembrane region" description="Helical" evidence="1">
    <location>
        <begin position="151"/>
        <end position="177"/>
    </location>
</feature>
<dbReference type="AlphaFoldDB" id="A0A172Q5K3"/>
<dbReference type="Proteomes" id="UP000077317">
    <property type="component" value="Chromosome"/>
</dbReference>
<keyword evidence="1" id="KW-0472">Membrane</keyword>